<reference evidence="1" key="1">
    <citation type="submission" date="2023-06" db="EMBL/GenBank/DDBJ databases">
        <title>Phylogenetic Diversity of Rhizobium strains.</title>
        <authorList>
            <person name="Moura F.T."/>
            <person name="Helene L.C.F."/>
            <person name="Hungria M."/>
        </authorList>
    </citation>
    <scope>NUCLEOTIDE SEQUENCE</scope>
    <source>
        <strain evidence="1">CCGE524</strain>
    </source>
</reference>
<keyword evidence="2" id="KW-1185">Reference proteome</keyword>
<evidence type="ECO:0000313" key="2">
    <source>
        <dbReference type="Proteomes" id="UP001172630"/>
    </source>
</evidence>
<dbReference type="EMBL" id="JARFYN010000023">
    <property type="protein sequence ID" value="MDL2407610.1"/>
    <property type="molecule type" value="Genomic_DNA"/>
</dbReference>
<accession>A0ABT7KG71</accession>
<sequence>MSEIALKVFSNADDVHLVWLHQEDIVGCLAFAIQCKRDEGEPKFLSNRAREGRAAGRFPRHVPAGQ</sequence>
<name>A0ABT7KG71_9HYPH</name>
<gene>
    <name evidence="1" type="ORF">PY650_18455</name>
</gene>
<proteinExistence type="predicted"/>
<organism evidence="1 2">
    <name type="scientific">Rhizobium calliandrae</name>
    <dbReference type="NCBI Taxonomy" id="1312182"/>
    <lineage>
        <taxon>Bacteria</taxon>
        <taxon>Pseudomonadati</taxon>
        <taxon>Pseudomonadota</taxon>
        <taxon>Alphaproteobacteria</taxon>
        <taxon>Hyphomicrobiales</taxon>
        <taxon>Rhizobiaceae</taxon>
        <taxon>Rhizobium/Agrobacterium group</taxon>
        <taxon>Rhizobium</taxon>
    </lineage>
</organism>
<comment type="caution">
    <text evidence="1">The sequence shown here is derived from an EMBL/GenBank/DDBJ whole genome shotgun (WGS) entry which is preliminary data.</text>
</comment>
<dbReference type="Proteomes" id="UP001172630">
    <property type="component" value="Unassembled WGS sequence"/>
</dbReference>
<evidence type="ECO:0000313" key="1">
    <source>
        <dbReference type="EMBL" id="MDL2407610.1"/>
    </source>
</evidence>
<protein>
    <submittedName>
        <fullName evidence="1">Uncharacterized protein</fullName>
    </submittedName>
</protein>
<dbReference type="RefSeq" id="WP_285880929.1">
    <property type="nucleotide sequence ID" value="NZ_JARFYN010000023.1"/>
</dbReference>